<evidence type="ECO:0000259" key="1">
    <source>
        <dbReference type="Pfam" id="PF00582"/>
    </source>
</evidence>
<dbReference type="InterPro" id="IPR006016">
    <property type="entry name" value="UspA"/>
</dbReference>
<dbReference type="OrthoDB" id="193961at2157"/>
<gene>
    <name evidence="2" type="ORF">DM826_03645</name>
</gene>
<dbReference type="SUPFAM" id="SSF52402">
    <property type="entry name" value="Adenine nucleotide alpha hydrolases-like"/>
    <property type="match status" value="1"/>
</dbReference>
<dbReference type="AlphaFoldDB" id="A0A3A6QB80"/>
<protein>
    <submittedName>
        <fullName evidence="2">Universal stress protein</fullName>
    </submittedName>
</protein>
<reference evidence="2 3" key="1">
    <citation type="submission" date="2018-06" db="EMBL/GenBank/DDBJ databases">
        <title>Halonotius sp. F13-13 a new haloarchaeeon isolated from a solar saltern from Isla Cristina, Huelva, Spain.</title>
        <authorList>
            <person name="Duran-Viseras A."/>
            <person name="Sanchez-Porro C."/>
            <person name="Ventosa A."/>
        </authorList>
    </citation>
    <scope>NUCLEOTIDE SEQUENCE [LARGE SCALE GENOMIC DNA]</scope>
    <source>
        <strain evidence="2 3">F13-13</strain>
    </source>
</reference>
<dbReference type="EMBL" id="QKNY01000005">
    <property type="protein sequence ID" value="RJX44179.1"/>
    <property type="molecule type" value="Genomic_DNA"/>
</dbReference>
<name>A0A3A6QB80_9EURY</name>
<sequence>MTLLVPFDGSDLAVTALTRATEFGETRGEEVVVLTVVPDDSSFAVERGWINAGEPFDIDQLCENFEQRVAELAPEARFRCETPAESDALTATAIDDITRTVRRVAGELDVSIIFIGTENAGRISTPVTSVGSPLSKDPEYDVHIVRHAE</sequence>
<dbReference type="Proteomes" id="UP000276588">
    <property type="component" value="Unassembled WGS sequence"/>
</dbReference>
<organism evidence="2 3">
    <name type="scientific">Halonotius aquaticus</name>
    <dbReference type="NCBI Taxonomy" id="2216978"/>
    <lineage>
        <taxon>Archaea</taxon>
        <taxon>Methanobacteriati</taxon>
        <taxon>Methanobacteriota</taxon>
        <taxon>Stenosarchaea group</taxon>
        <taxon>Halobacteria</taxon>
        <taxon>Halobacteriales</taxon>
        <taxon>Haloferacaceae</taxon>
        <taxon>Halonotius</taxon>
    </lineage>
</organism>
<evidence type="ECO:0000313" key="3">
    <source>
        <dbReference type="Proteomes" id="UP000276588"/>
    </source>
</evidence>
<dbReference type="Gene3D" id="3.40.50.620">
    <property type="entry name" value="HUPs"/>
    <property type="match status" value="1"/>
</dbReference>
<comment type="caution">
    <text evidence="2">The sequence shown here is derived from an EMBL/GenBank/DDBJ whole genome shotgun (WGS) entry which is preliminary data.</text>
</comment>
<feature type="domain" description="UspA" evidence="1">
    <location>
        <begin position="2"/>
        <end position="146"/>
    </location>
</feature>
<dbReference type="Pfam" id="PF00582">
    <property type="entry name" value="Usp"/>
    <property type="match status" value="1"/>
</dbReference>
<dbReference type="InterPro" id="IPR014729">
    <property type="entry name" value="Rossmann-like_a/b/a_fold"/>
</dbReference>
<dbReference type="RefSeq" id="WP_120101581.1">
    <property type="nucleotide sequence ID" value="NZ_QKNY01000005.1"/>
</dbReference>
<evidence type="ECO:0000313" key="2">
    <source>
        <dbReference type="EMBL" id="RJX44179.1"/>
    </source>
</evidence>
<dbReference type="CDD" id="cd00293">
    <property type="entry name" value="USP-like"/>
    <property type="match status" value="1"/>
</dbReference>
<keyword evidence="3" id="KW-1185">Reference proteome</keyword>
<accession>A0A3A6QB80</accession>
<proteinExistence type="predicted"/>